<dbReference type="HOGENOM" id="CLU_2454760_0_0_1"/>
<dbReference type="EMBL" id="HE797108">
    <property type="protein sequence ID" value="CCM03284.1"/>
    <property type="molecule type" value="Genomic_DNA"/>
</dbReference>
<keyword evidence="1" id="KW-0812">Transmembrane</keyword>
<protein>
    <recommendedName>
        <fullName evidence="2">DUF6533 domain-containing protein</fullName>
    </recommendedName>
</protein>
<feature type="domain" description="DUF6533" evidence="2">
    <location>
        <begin position="21"/>
        <end position="66"/>
    </location>
</feature>
<keyword evidence="1" id="KW-1133">Transmembrane helix</keyword>
<feature type="transmembrane region" description="Helical" evidence="1">
    <location>
        <begin position="20"/>
        <end position="38"/>
    </location>
</feature>
<keyword evidence="4" id="KW-1185">Reference proteome</keyword>
<dbReference type="GeneID" id="24098195"/>
<evidence type="ECO:0000313" key="3">
    <source>
        <dbReference type="EMBL" id="CCM03284.1"/>
    </source>
</evidence>
<dbReference type="Proteomes" id="UP000006352">
    <property type="component" value="Unassembled WGS sequence"/>
</dbReference>
<reference evidence="3 4" key="1">
    <citation type="journal article" date="2012" name="Appl. Environ. Microbiol.">
        <title>Short-read sequencing for genomic analysis of the brown rot fungus Fibroporia radiculosa.</title>
        <authorList>
            <person name="Tang J.D."/>
            <person name="Perkins A.D."/>
            <person name="Sonstegard T.S."/>
            <person name="Schroeder S.G."/>
            <person name="Burgess S.C."/>
            <person name="Diehl S.V."/>
        </authorList>
    </citation>
    <scope>NUCLEOTIDE SEQUENCE [LARGE SCALE GENOMIC DNA]</scope>
    <source>
        <strain evidence="3 4">TFFH 294</strain>
    </source>
</reference>
<gene>
    <name evidence="3" type="ORF">FIBRA_05412</name>
</gene>
<evidence type="ECO:0000256" key="1">
    <source>
        <dbReference type="SAM" id="Phobius"/>
    </source>
</evidence>
<dbReference type="RefSeq" id="XP_012182567.1">
    <property type="nucleotide sequence ID" value="XM_012327177.1"/>
</dbReference>
<dbReference type="InterPro" id="IPR045340">
    <property type="entry name" value="DUF6533"/>
</dbReference>
<name>J4H3H5_9APHY</name>
<dbReference type="AlphaFoldDB" id="J4H3H5"/>
<sequence length="89" mass="10163">MNSTTESEVLGLAVTLQFEAWFAIAALCWLVYDWLLSFGDEVQLIWRSEATLPKILYSISRYLGLVMQALIGSKAIPFYCVQNMIFYTV</sequence>
<evidence type="ECO:0000259" key="2">
    <source>
        <dbReference type="Pfam" id="PF20151"/>
    </source>
</evidence>
<dbReference type="OrthoDB" id="2744882at2759"/>
<evidence type="ECO:0000313" key="4">
    <source>
        <dbReference type="Proteomes" id="UP000006352"/>
    </source>
</evidence>
<dbReference type="InParanoid" id="J4H3H5"/>
<dbReference type="Pfam" id="PF20151">
    <property type="entry name" value="DUF6533"/>
    <property type="match status" value="1"/>
</dbReference>
<proteinExistence type="predicted"/>
<accession>J4H3H5</accession>
<keyword evidence="1" id="KW-0472">Membrane</keyword>
<organism evidence="3 4">
    <name type="scientific">Fibroporia radiculosa</name>
    <dbReference type="NCBI Taxonomy" id="599839"/>
    <lineage>
        <taxon>Eukaryota</taxon>
        <taxon>Fungi</taxon>
        <taxon>Dikarya</taxon>
        <taxon>Basidiomycota</taxon>
        <taxon>Agaricomycotina</taxon>
        <taxon>Agaricomycetes</taxon>
        <taxon>Polyporales</taxon>
        <taxon>Fibroporiaceae</taxon>
        <taxon>Fibroporia</taxon>
    </lineage>
</organism>